<dbReference type="Proteomes" id="UP000050465">
    <property type="component" value="Unassembled WGS sequence"/>
</dbReference>
<name>A0A0N8KNB5_9CYAN</name>
<reference evidence="7 8" key="1">
    <citation type="submission" date="2015-09" db="EMBL/GenBank/DDBJ databases">
        <title>Identification and resolution of microdiversity through metagenomic sequencing of parallel consortia.</title>
        <authorList>
            <person name="Nelson W.C."/>
            <person name="Romine M.F."/>
            <person name="Lindemann S.R."/>
        </authorList>
    </citation>
    <scope>NUCLEOTIDE SEQUENCE [LARGE SCALE GENOMIC DNA]</scope>
    <source>
        <strain evidence="7">Ana</strain>
    </source>
</reference>
<dbReference type="Pfam" id="PF00188">
    <property type="entry name" value="CAP"/>
    <property type="match status" value="1"/>
</dbReference>
<dbReference type="PROSITE" id="PS00330">
    <property type="entry name" value="HEMOLYSIN_CALCIUM"/>
    <property type="match status" value="7"/>
</dbReference>
<dbReference type="SUPFAM" id="SSF49478">
    <property type="entry name" value="Cna protein B-type domain"/>
    <property type="match status" value="1"/>
</dbReference>
<evidence type="ECO:0000256" key="2">
    <source>
        <dbReference type="ARBA" id="ARBA00022525"/>
    </source>
</evidence>
<organism evidence="7 8">
    <name type="scientific">Phormidesmis priestleyi Ana</name>
    <dbReference type="NCBI Taxonomy" id="1666911"/>
    <lineage>
        <taxon>Bacteria</taxon>
        <taxon>Bacillati</taxon>
        <taxon>Cyanobacteriota</taxon>
        <taxon>Cyanophyceae</taxon>
        <taxon>Leptolyngbyales</taxon>
        <taxon>Leptolyngbyaceae</taxon>
        <taxon>Phormidesmis</taxon>
    </lineage>
</organism>
<evidence type="ECO:0000256" key="4">
    <source>
        <dbReference type="SAM" id="MobiDB-lite"/>
    </source>
</evidence>
<keyword evidence="2" id="KW-0964">Secreted</keyword>
<feature type="compositionally biased region" description="Polar residues" evidence="4">
    <location>
        <begin position="817"/>
        <end position="832"/>
    </location>
</feature>
<dbReference type="SUPFAM" id="SSF55797">
    <property type="entry name" value="PR-1-like"/>
    <property type="match status" value="1"/>
</dbReference>
<sequence>MAQPNSYEQYLLELVNRFRMAPAAELDWLVNSSDEDVNEALAFFGLKAPDGTISPVLTAQFAALTVASQPLAWSVQLHDSATAHNQLMITNNSQSHFFPGELGYLARMEAAGSDRYTAVAENIYAFAVSPFYAHAGLTVDWGNTSTGIQDPPGHRISLLNNLYTEAGFSIVPSARLNSNDVGPLVVTQHLANRNTGATEWLLGVAFRDMDDNDFYSVGEGLGGVTVNVVGSGGFNASVQTNEAGGYQTLVPQQGTYTVSFVQNGSTLNSYSVSVGTENKKQDLMLAVGVAPNAGFGKIVGVQFNDINGDGTQNIGESGIAGRTVFIDANGNRQRDGSELAATTDANGVYIFNNVVPGTYRLLPVLPIEREQTFPGANALLGNERFQLDDGKNEGARVVSASGADVLVFNQFEVPVGQEALLTSISVLRSPAWANYPGLSNPEKLFIYQDADGDSRPDADEKVLEVTPAITGIDGFANVAVAPTTVSGRFFVGALYAGNGTDFTLVPQDVTAPAGRSWQAISADPNSFSAVQSTGVNWLLRANSAGLQAQVVTVEANETVGGVNFSDREETNLIIGTSESETLNGTNGKDSIFGLAGNDSLFGQGGNDLLEGGDGDDILNGGSEADLLRGGEGNDRLQGSDDNDELYGNNGNDILLGGNNTDTLNGDAGNDHLFGGNGNDTLNGGEGDDVLNGNANNDILNGGNGKDNLQGSAGNDTLNGDAGDDNLLGGNGDDLLNGGDGKDILNGGNNNDTLNGGRDNDSLQGASGNDTLNGGDGNDSILGSTGDDSLDGGTGNDKLFGGTGDDILVGGDGEDILNGQTGNDTLNGGSGNDSLQGEAGIDIIYGGQGDDMLLGSTGDDMLFGGDDNDVLNGGADNDILHGEDGSDSLQGADGNDVLIGGVLNSTSATSQIDILIGGAGRDAYVVQYMYSASGDNDYALIQDFSIAEDVIELGNGSYNLQNTTEALPTGTGIYDSNGDLLAIIKDYSANALSINASYFAYNYA</sequence>
<dbReference type="InterPro" id="IPR050557">
    <property type="entry name" value="RTX_toxin/Mannuronan_C5-epim"/>
</dbReference>
<dbReference type="PRINTS" id="PR00313">
    <property type="entry name" value="CABNDNGRPT"/>
</dbReference>
<dbReference type="InterPro" id="IPR013783">
    <property type="entry name" value="Ig-like_fold"/>
</dbReference>
<dbReference type="InterPro" id="IPR035940">
    <property type="entry name" value="CAP_sf"/>
</dbReference>
<dbReference type="STRING" id="1666911.HLUCCA11_07635"/>
<dbReference type="SUPFAM" id="SSF51120">
    <property type="entry name" value="beta-Roll"/>
    <property type="match status" value="3"/>
</dbReference>
<feature type="domain" description="SD-repeat containing protein B" evidence="6">
    <location>
        <begin position="303"/>
        <end position="373"/>
    </location>
</feature>
<evidence type="ECO:0000256" key="1">
    <source>
        <dbReference type="ARBA" id="ARBA00004613"/>
    </source>
</evidence>
<dbReference type="Gene3D" id="3.40.33.10">
    <property type="entry name" value="CAP"/>
    <property type="match status" value="1"/>
</dbReference>
<accession>A0A0N8KNB5</accession>
<dbReference type="Gene3D" id="2.150.10.10">
    <property type="entry name" value="Serralysin-like metalloprotease, C-terminal"/>
    <property type="match status" value="5"/>
</dbReference>
<dbReference type="InterPro" id="IPR018511">
    <property type="entry name" value="Hemolysin-typ_Ca-bd_CS"/>
</dbReference>
<dbReference type="GO" id="GO:0005509">
    <property type="term" value="F:calcium ion binding"/>
    <property type="evidence" value="ECO:0007669"/>
    <property type="project" value="InterPro"/>
</dbReference>
<dbReference type="Pfam" id="PF17210">
    <property type="entry name" value="SdrD_B"/>
    <property type="match status" value="1"/>
</dbReference>
<evidence type="ECO:0000313" key="7">
    <source>
        <dbReference type="EMBL" id="KPQ36074.1"/>
    </source>
</evidence>
<feature type="region of interest" description="Disordered" evidence="4">
    <location>
        <begin position="666"/>
        <end position="797"/>
    </location>
</feature>
<dbReference type="AlphaFoldDB" id="A0A0N8KNB5"/>
<dbReference type="PANTHER" id="PTHR38340">
    <property type="entry name" value="S-LAYER PROTEIN"/>
    <property type="match status" value="1"/>
</dbReference>
<evidence type="ECO:0000313" key="8">
    <source>
        <dbReference type="Proteomes" id="UP000050465"/>
    </source>
</evidence>
<feature type="region of interest" description="Disordered" evidence="4">
    <location>
        <begin position="810"/>
        <end position="832"/>
    </location>
</feature>
<dbReference type="Pfam" id="PF00353">
    <property type="entry name" value="HemolysinCabind"/>
    <property type="match status" value="7"/>
</dbReference>
<dbReference type="PANTHER" id="PTHR38340:SF1">
    <property type="entry name" value="S-LAYER PROTEIN"/>
    <property type="match status" value="1"/>
</dbReference>
<gene>
    <name evidence="7" type="ORF">HLUCCA11_07635</name>
</gene>
<dbReference type="PATRIC" id="fig|1666911.3.peg.3833"/>
<evidence type="ECO:0000259" key="5">
    <source>
        <dbReference type="Pfam" id="PF00188"/>
    </source>
</evidence>
<feature type="compositionally biased region" description="Low complexity" evidence="4">
    <location>
        <begin position="713"/>
        <end position="736"/>
    </location>
</feature>
<dbReference type="InterPro" id="IPR011049">
    <property type="entry name" value="Serralysin-like_metalloprot_C"/>
</dbReference>
<comment type="subcellular location">
    <subcellularLocation>
        <location evidence="1">Secreted</location>
    </subcellularLocation>
</comment>
<evidence type="ECO:0000259" key="6">
    <source>
        <dbReference type="Pfam" id="PF17210"/>
    </source>
</evidence>
<dbReference type="InterPro" id="IPR033764">
    <property type="entry name" value="Sdr_B"/>
</dbReference>
<dbReference type="GO" id="GO:0005576">
    <property type="term" value="C:extracellular region"/>
    <property type="evidence" value="ECO:0007669"/>
    <property type="project" value="UniProtKB-SubCell"/>
</dbReference>
<feature type="compositionally biased region" description="Basic and acidic residues" evidence="4">
    <location>
        <begin position="625"/>
        <end position="638"/>
    </location>
</feature>
<dbReference type="InterPro" id="IPR014044">
    <property type="entry name" value="CAP_dom"/>
</dbReference>
<feature type="domain" description="SCP" evidence="5">
    <location>
        <begin position="67"/>
        <end position="184"/>
    </location>
</feature>
<comment type="caution">
    <text evidence="7">The sequence shown here is derived from an EMBL/GenBank/DDBJ whole genome shotgun (WGS) entry which is preliminary data.</text>
</comment>
<dbReference type="InterPro" id="IPR001343">
    <property type="entry name" value="Hemolysn_Ca-bd"/>
</dbReference>
<dbReference type="SUPFAM" id="SSF117074">
    <property type="entry name" value="Hypothetical protein PA1324"/>
    <property type="match status" value="1"/>
</dbReference>
<dbReference type="Gene3D" id="2.60.40.10">
    <property type="entry name" value="Immunoglobulins"/>
    <property type="match status" value="2"/>
</dbReference>
<keyword evidence="3" id="KW-0732">Signal</keyword>
<feature type="region of interest" description="Disordered" evidence="4">
    <location>
        <begin position="611"/>
        <end position="653"/>
    </location>
</feature>
<feature type="compositionally biased region" description="Low complexity" evidence="4">
    <location>
        <begin position="767"/>
        <end position="786"/>
    </location>
</feature>
<protein>
    <submittedName>
        <fullName evidence="7">Ca2+-binding protein</fullName>
    </submittedName>
</protein>
<dbReference type="EMBL" id="LJZR01000008">
    <property type="protein sequence ID" value="KPQ36074.1"/>
    <property type="molecule type" value="Genomic_DNA"/>
</dbReference>
<feature type="compositionally biased region" description="Low complexity" evidence="4">
    <location>
        <begin position="743"/>
        <end position="756"/>
    </location>
</feature>
<evidence type="ECO:0000256" key="3">
    <source>
        <dbReference type="ARBA" id="ARBA00022729"/>
    </source>
</evidence>
<proteinExistence type="predicted"/>